<name>A0A5K7Z0G9_9BACT</name>
<evidence type="ECO:0000256" key="2">
    <source>
        <dbReference type="ARBA" id="ARBA00022485"/>
    </source>
</evidence>
<keyword evidence="6" id="KW-0411">Iron-sulfur</keyword>
<gene>
    <name evidence="8" type="ORF">DSCW_16020</name>
</gene>
<evidence type="ECO:0000256" key="6">
    <source>
        <dbReference type="ARBA" id="ARBA00023014"/>
    </source>
</evidence>
<comment type="cofactor">
    <cofactor evidence="1">
        <name>[4Fe-4S] cluster</name>
        <dbReference type="ChEBI" id="CHEBI:49883"/>
    </cofactor>
</comment>
<dbReference type="InterPro" id="IPR007197">
    <property type="entry name" value="rSAM"/>
</dbReference>
<evidence type="ECO:0000256" key="3">
    <source>
        <dbReference type="ARBA" id="ARBA00022691"/>
    </source>
</evidence>
<dbReference type="RefSeq" id="WP_155303233.1">
    <property type="nucleotide sequence ID" value="NZ_AP021875.1"/>
</dbReference>
<reference evidence="8 9" key="1">
    <citation type="submission" date="2019-11" db="EMBL/GenBank/DDBJ databases">
        <title>Comparative genomics of hydrocarbon-degrading Desulfosarcina strains.</title>
        <authorList>
            <person name="Watanabe M."/>
            <person name="Kojima H."/>
            <person name="Fukui M."/>
        </authorList>
    </citation>
    <scope>NUCLEOTIDE SEQUENCE [LARGE SCALE GENOMIC DNA]</scope>
    <source>
        <strain evidence="8 9">PP31</strain>
    </source>
</reference>
<organism evidence="8 9">
    <name type="scientific">Desulfosarcina widdelii</name>
    <dbReference type="NCBI Taxonomy" id="947919"/>
    <lineage>
        <taxon>Bacteria</taxon>
        <taxon>Pseudomonadati</taxon>
        <taxon>Thermodesulfobacteriota</taxon>
        <taxon>Desulfobacteria</taxon>
        <taxon>Desulfobacterales</taxon>
        <taxon>Desulfosarcinaceae</taxon>
        <taxon>Desulfosarcina</taxon>
    </lineage>
</organism>
<keyword evidence="3" id="KW-0949">S-adenosyl-L-methionine</keyword>
<dbReference type="KEGG" id="dwd:DSCW_16020"/>
<dbReference type="InterPro" id="IPR036390">
    <property type="entry name" value="WH_DNA-bd_sf"/>
</dbReference>
<accession>A0A5K7Z0G9</accession>
<dbReference type="Pfam" id="PF04055">
    <property type="entry name" value="Radical_SAM"/>
    <property type="match status" value="1"/>
</dbReference>
<feature type="domain" description="Radical SAM core" evidence="7">
    <location>
        <begin position="16"/>
        <end position="243"/>
    </location>
</feature>
<dbReference type="GO" id="GO:0051539">
    <property type="term" value="F:4 iron, 4 sulfur cluster binding"/>
    <property type="evidence" value="ECO:0007669"/>
    <property type="project" value="UniProtKB-KW"/>
</dbReference>
<dbReference type="InterPro" id="IPR058240">
    <property type="entry name" value="rSAM_sf"/>
</dbReference>
<keyword evidence="5" id="KW-0408">Iron</keyword>
<dbReference type="Proteomes" id="UP000427769">
    <property type="component" value="Chromosome"/>
</dbReference>
<protein>
    <submittedName>
        <fullName evidence="8">Radical SAM protein</fullName>
    </submittedName>
</protein>
<evidence type="ECO:0000313" key="9">
    <source>
        <dbReference type="Proteomes" id="UP000427769"/>
    </source>
</evidence>
<dbReference type="InterPro" id="IPR040084">
    <property type="entry name" value="GTPase_Obg"/>
</dbReference>
<dbReference type="PANTHER" id="PTHR43787:SF11">
    <property type="entry name" value="UPF0026 PROTEIN SLR1464"/>
    <property type="match status" value="1"/>
</dbReference>
<evidence type="ECO:0000256" key="4">
    <source>
        <dbReference type="ARBA" id="ARBA00022723"/>
    </source>
</evidence>
<dbReference type="AlphaFoldDB" id="A0A5K7Z0G9"/>
<dbReference type="OrthoDB" id="9800840at2"/>
<dbReference type="PANTHER" id="PTHR43787">
    <property type="entry name" value="FEMO COFACTOR BIOSYNTHESIS PROTEIN NIFB-RELATED"/>
    <property type="match status" value="1"/>
</dbReference>
<keyword evidence="4" id="KW-0479">Metal-binding</keyword>
<dbReference type="EMBL" id="AP021875">
    <property type="protein sequence ID" value="BBO74185.1"/>
    <property type="molecule type" value="Genomic_DNA"/>
</dbReference>
<dbReference type="SUPFAM" id="SSF102114">
    <property type="entry name" value="Radical SAM enzymes"/>
    <property type="match status" value="1"/>
</dbReference>
<keyword evidence="2" id="KW-0004">4Fe-4S</keyword>
<dbReference type="GO" id="GO:0046872">
    <property type="term" value="F:metal ion binding"/>
    <property type="evidence" value="ECO:0007669"/>
    <property type="project" value="UniProtKB-KW"/>
</dbReference>
<dbReference type="SUPFAM" id="SSF46785">
    <property type="entry name" value="Winged helix' DNA-binding domain"/>
    <property type="match status" value="1"/>
</dbReference>
<proteinExistence type="predicted"/>
<evidence type="ECO:0000256" key="1">
    <source>
        <dbReference type="ARBA" id="ARBA00001966"/>
    </source>
</evidence>
<dbReference type="InterPro" id="IPR013785">
    <property type="entry name" value="Aldolase_TIM"/>
</dbReference>
<sequence>MKQPDYRYLFGPVPSRRFGRSLGIDLTPHKTCSLDCVFCQLGRTRKKTIERREYVPIEAVIEEIRQWLQTDGEADYLTLSGSGEPTLHSDFGQVLEFLRDQPIPSVLLTNGTLLHLPEVRAAATLAKVVKVSLSAWNQQSFDWVNRPHEAIKFNVFMEGLRQFRGDYKGQLWLEVFLLSGINAMPADVEKIARLARQIHPERIHLNTITRPPAEDFAAAVPIEQLEELATLFDPPARIAAGLPVQRTTEVEVNEARILGMLKRRPCTIKQIETAFGMHINEVSKILGQLIHQNRIRADLRNKEVYYTYR</sequence>
<evidence type="ECO:0000313" key="8">
    <source>
        <dbReference type="EMBL" id="BBO74185.1"/>
    </source>
</evidence>
<dbReference type="Gene3D" id="3.20.20.70">
    <property type="entry name" value="Aldolase class I"/>
    <property type="match status" value="1"/>
</dbReference>
<keyword evidence="9" id="KW-1185">Reference proteome</keyword>
<dbReference type="SFLD" id="SFLDG01083">
    <property type="entry name" value="Uncharacterised_Radical_SAM_Su"/>
    <property type="match status" value="1"/>
</dbReference>
<dbReference type="PROSITE" id="PS51918">
    <property type="entry name" value="RADICAL_SAM"/>
    <property type="match status" value="1"/>
</dbReference>
<dbReference type="CDD" id="cd01335">
    <property type="entry name" value="Radical_SAM"/>
    <property type="match status" value="1"/>
</dbReference>
<evidence type="ECO:0000259" key="7">
    <source>
        <dbReference type="PROSITE" id="PS51918"/>
    </source>
</evidence>
<dbReference type="GO" id="GO:0003824">
    <property type="term" value="F:catalytic activity"/>
    <property type="evidence" value="ECO:0007669"/>
    <property type="project" value="InterPro"/>
</dbReference>
<evidence type="ECO:0000256" key="5">
    <source>
        <dbReference type="ARBA" id="ARBA00023004"/>
    </source>
</evidence>
<dbReference type="SFLD" id="SFLDS00029">
    <property type="entry name" value="Radical_SAM"/>
    <property type="match status" value="1"/>
</dbReference>